<keyword evidence="4" id="KW-0804">Transcription</keyword>
<dbReference type="Proteomes" id="UP001567538">
    <property type="component" value="Unassembled WGS sequence"/>
</dbReference>
<dbReference type="GO" id="GO:0005634">
    <property type="term" value="C:nucleus"/>
    <property type="evidence" value="ECO:0007669"/>
    <property type="project" value="UniProtKB-SubCell"/>
</dbReference>
<dbReference type="InterPro" id="IPR015300">
    <property type="entry name" value="DNA-bd_pseudobarrel_sf"/>
</dbReference>
<reference evidence="6 7" key="1">
    <citation type="submission" date="2024-06" db="EMBL/GenBank/DDBJ databases">
        <title>A chromosome level genome sequence of Diviner's sage (Salvia divinorum).</title>
        <authorList>
            <person name="Ford S.A."/>
            <person name="Ro D.-K."/>
            <person name="Ness R.W."/>
            <person name="Phillips M.A."/>
        </authorList>
    </citation>
    <scope>NUCLEOTIDE SEQUENCE [LARGE SCALE GENOMIC DNA]</scope>
    <source>
        <strain evidence="6">SAF-2024a</strain>
        <tissue evidence="6">Leaf</tissue>
    </source>
</reference>
<evidence type="ECO:0000313" key="6">
    <source>
        <dbReference type="EMBL" id="KAL1563675.1"/>
    </source>
</evidence>
<keyword evidence="7" id="KW-1185">Reference proteome</keyword>
<dbReference type="PANTHER" id="PTHR46245:SF19">
    <property type="entry name" value="TF-B3 DOMAIN-CONTAINING PROTEIN"/>
    <property type="match status" value="1"/>
</dbReference>
<keyword evidence="2" id="KW-0805">Transcription regulation</keyword>
<comment type="caution">
    <text evidence="6">The sequence shown here is derived from an EMBL/GenBank/DDBJ whole genome shotgun (WGS) entry which is preliminary data.</text>
</comment>
<evidence type="ECO:0000256" key="3">
    <source>
        <dbReference type="ARBA" id="ARBA00023125"/>
    </source>
</evidence>
<proteinExistence type="predicted"/>
<accession>A0ABD1I5R8</accession>
<evidence type="ECO:0000256" key="1">
    <source>
        <dbReference type="ARBA" id="ARBA00004123"/>
    </source>
</evidence>
<name>A0ABD1I5R8_SALDI</name>
<keyword evidence="3" id="KW-0238">DNA-binding</keyword>
<dbReference type="GO" id="GO:0003677">
    <property type="term" value="F:DNA binding"/>
    <property type="evidence" value="ECO:0007669"/>
    <property type="project" value="UniProtKB-KW"/>
</dbReference>
<organism evidence="6 7">
    <name type="scientific">Salvia divinorum</name>
    <name type="common">Maria pastora</name>
    <name type="synonym">Diviner's sage</name>
    <dbReference type="NCBI Taxonomy" id="28513"/>
    <lineage>
        <taxon>Eukaryota</taxon>
        <taxon>Viridiplantae</taxon>
        <taxon>Streptophyta</taxon>
        <taxon>Embryophyta</taxon>
        <taxon>Tracheophyta</taxon>
        <taxon>Spermatophyta</taxon>
        <taxon>Magnoliopsida</taxon>
        <taxon>eudicotyledons</taxon>
        <taxon>Gunneridae</taxon>
        <taxon>Pentapetalae</taxon>
        <taxon>asterids</taxon>
        <taxon>lamiids</taxon>
        <taxon>Lamiales</taxon>
        <taxon>Lamiaceae</taxon>
        <taxon>Nepetoideae</taxon>
        <taxon>Mentheae</taxon>
        <taxon>Salviinae</taxon>
        <taxon>Salvia</taxon>
        <taxon>Salvia subgen. Calosphace</taxon>
    </lineage>
</organism>
<dbReference type="AlphaFoldDB" id="A0ABD1I5R8"/>
<comment type="subcellular location">
    <subcellularLocation>
        <location evidence="1">Nucleus</location>
    </subcellularLocation>
</comment>
<keyword evidence="5" id="KW-0539">Nucleus</keyword>
<dbReference type="EMBL" id="JBEAFC010000003">
    <property type="protein sequence ID" value="KAL1563675.1"/>
    <property type="molecule type" value="Genomic_DNA"/>
</dbReference>
<dbReference type="PANTHER" id="PTHR46245">
    <property type="entry name" value="B3 DOMAIN-CONTAINING PROTEIN OS07G0563300"/>
    <property type="match status" value="1"/>
</dbReference>
<evidence type="ECO:0000256" key="5">
    <source>
        <dbReference type="ARBA" id="ARBA00023242"/>
    </source>
</evidence>
<evidence type="ECO:0000256" key="4">
    <source>
        <dbReference type="ARBA" id="ARBA00023163"/>
    </source>
</evidence>
<sequence length="81" mass="9384">MDYASKYKILMAMNGSSFHYRYWLNGGSRIYVLEGLRDYMTSKKCQSVTFYRVEPGGKVVMGQLQRYGLSLLKPALFNQLN</sequence>
<protein>
    <submittedName>
        <fullName evidence="6">Uncharacterized protein</fullName>
    </submittedName>
</protein>
<evidence type="ECO:0000313" key="7">
    <source>
        <dbReference type="Proteomes" id="UP001567538"/>
    </source>
</evidence>
<dbReference type="Gene3D" id="2.40.330.10">
    <property type="entry name" value="DNA-binding pseudobarrel domain"/>
    <property type="match status" value="1"/>
</dbReference>
<gene>
    <name evidence="6" type="ORF">AAHA92_06112</name>
</gene>
<evidence type="ECO:0000256" key="2">
    <source>
        <dbReference type="ARBA" id="ARBA00023015"/>
    </source>
</evidence>